<accession>A0A1E3VRD3</accession>
<dbReference type="Proteomes" id="UP000094472">
    <property type="component" value="Unassembled WGS sequence"/>
</dbReference>
<organism evidence="1 2">
    <name type="scientific">Methyloceanibacter superfactus</name>
    <dbReference type="NCBI Taxonomy" id="1774969"/>
    <lineage>
        <taxon>Bacteria</taxon>
        <taxon>Pseudomonadati</taxon>
        <taxon>Pseudomonadota</taxon>
        <taxon>Alphaproteobacteria</taxon>
        <taxon>Hyphomicrobiales</taxon>
        <taxon>Hyphomicrobiaceae</taxon>
        <taxon>Methyloceanibacter</taxon>
    </lineage>
</organism>
<evidence type="ECO:0000313" key="1">
    <source>
        <dbReference type="EMBL" id="ODR96083.1"/>
    </source>
</evidence>
<reference evidence="1 2" key="1">
    <citation type="journal article" date="2016" name="Environ. Microbiol.">
        <title>New Methyloceanibacter diversity from North Sea sediments includes methanotroph containing solely the soluble methane monooxygenase.</title>
        <authorList>
            <person name="Vekeman B."/>
            <person name="Kerckhof F.M."/>
            <person name="Cremers G."/>
            <person name="de Vos P."/>
            <person name="Vandamme P."/>
            <person name="Boon N."/>
            <person name="Op den Camp H.J."/>
            <person name="Heylen K."/>
        </authorList>
    </citation>
    <scope>NUCLEOTIDE SEQUENCE [LARGE SCALE GENOMIC DNA]</scope>
    <source>
        <strain evidence="1 2">R-67175</strain>
    </source>
</reference>
<protein>
    <submittedName>
        <fullName evidence="1">Uncharacterized protein</fullName>
    </submittedName>
</protein>
<evidence type="ECO:0000313" key="2">
    <source>
        <dbReference type="Proteomes" id="UP000094472"/>
    </source>
</evidence>
<keyword evidence="2" id="KW-1185">Reference proteome</keyword>
<proteinExistence type="predicted"/>
<name>A0A1E3VRD3_9HYPH</name>
<dbReference type="AlphaFoldDB" id="A0A1E3VRD3"/>
<dbReference type="EMBL" id="LPWF01000032">
    <property type="protein sequence ID" value="ODR96083.1"/>
    <property type="molecule type" value="Genomic_DNA"/>
</dbReference>
<gene>
    <name evidence="1" type="ORF">AUC69_15820</name>
</gene>
<sequence>MPPRLQLQAQPVAIVSGQRKANEASALARHEVYRLGRGVLGKHHEIAFVLAIGIVDQDNHAAAAQIVHGLRYCAELIPSHAADDRGSRGG</sequence>
<comment type="caution">
    <text evidence="1">The sequence shown here is derived from an EMBL/GenBank/DDBJ whole genome shotgun (WGS) entry which is preliminary data.</text>
</comment>